<dbReference type="CDD" id="cd22249">
    <property type="entry name" value="UDM1_RNF168_RNF169-like"/>
    <property type="match status" value="1"/>
</dbReference>
<evidence type="ECO:0000256" key="10">
    <source>
        <dbReference type="ARBA" id="ARBA00023242"/>
    </source>
</evidence>
<evidence type="ECO:0000256" key="5">
    <source>
        <dbReference type="ARBA" id="ARBA00022723"/>
    </source>
</evidence>
<keyword evidence="4" id="KW-0808">Transferase</keyword>
<evidence type="ECO:0000259" key="13">
    <source>
        <dbReference type="PROSITE" id="PS50089"/>
    </source>
</evidence>
<evidence type="ECO:0000256" key="7">
    <source>
        <dbReference type="ARBA" id="ARBA00022771"/>
    </source>
</evidence>
<dbReference type="PANTHER" id="PTHR23328">
    <property type="entry name" value="RING-TYPE DOMAIN-CONTAINING PROTEIN"/>
    <property type="match status" value="1"/>
</dbReference>
<gene>
    <name evidence="14" type="ORF">OS493_022289</name>
</gene>
<name>A0A9W9YAY9_9CNID</name>
<dbReference type="InterPro" id="IPR051657">
    <property type="entry name" value="RNF168/RNF169_E3_ubiq-ligase"/>
</dbReference>
<evidence type="ECO:0000256" key="3">
    <source>
        <dbReference type="ARBA" id="ARBA00012483"/>
    </source>
</evidence>
<feature type="compositionally biased region" description="Basic and acidic residues" evidence="12">
    <location>
        <begin position="198"/>
        <end position="210"/>
    </location>
</feature>
<dbReference type="CDD" id="cd16550">
    <property type="entry name" value="RING-HC_RNF168"/>
    <property type="match status" value="1"/>
</dbReference>
<keyword evidence="10" id="KW-0539">Nucleus</keyword>
<evidence type="ECO:0000256" key="9">
    <source>
        <dbReference type="ARBA" id="ARBA00022833"/>
    </source>
</evidence>
<dbReference type="Gene3D" id="3.30.40.10">
    <property type="entry name" value="Zinc/RING finger domain, C3HC4 (zinc finger)"/>
    <property type="match status" value="1"/>
</dbReference>
<keyword evidence="5" id="KW-0479">Metal-binding</keyword>
<keyword evidence="7 11" id="KW-0863">Zinc-finger</keyword>
<dbReference type="EMBL" id="MU827792">
    <property type="protein sequence ID" value="KAJ7330674.1"/>
    <property type="molecule type" value="Genomic_DNA"/>
</dbReference>
<dbReference type="Proteomes" id="UP001163046">
    <property type="component" value="Unassembled WGS sequence"/>
</dbReference>
<dbReference type="Pfam" id="PF00097">
    <property type="entry name" value="zf-C3HC4"/>
    <property type="match status" value="1"/>
</dbReference>
<evidence type="ECO:0000256" key="11">
    <source>
        <dbReference type="PROSITE-ProRule" id="PRU00175"/>
    </source>
</evidence>
<dbReference type="GO" id="GO:0006302">
    <property type="term" value="P:double-strand break repair"/>
    <property type="evidence" value="ECO:0007669"/>
    <property type="project" value="TreeGrafter"/>
</dbReference>
<accession>A0A9W9YAY9</accession>
<evidence type="ECO:0000313" key="15">
    <source>
        <dbReference type="Proteomes" id="UP001163046"/>
    </source>
</evidence>
<feature type="domain" description="RING-type" evidence="13">
    <location>
        <begin position="41"/>
        <end position="80"/>
    </location>
</feature>
<dbReference type="AlphaFoldDB" id="A0A9W9YAY9"/>
<feature type="compositionally biased region" description="Basic and acidic residues" evidence="12">
    <location>
        <begin position="139"/>
        <end position="174"/>
    </location>
</feature>
<dbReference type="InterPro" id="IPR018957">
    <property type="entry name" value="Znf_C3HC4_RING-type"/>
</dbReference>
<keyword evidence="15" id="KW-1185">Reference proteome</keyword>
<dbReference type="PANTHER" id="PTHR23328:SF0">
    <property type="entry name" value="RING-TYPE DOMAIN-CONTAINING PROTEIN"/>
    <property type="match status" value="1"/>
</dbReference>
<organism evidence="14 15">
    <name type="scientific">Desmophyllum pertusum</name>
    <dbReference type="NCBI Taxonomy" id="174260"/>
    <lineage>
        <taxon>Eukaryota</taxon>
        <taxon>Metazoa</taxon>
        <taxon>Cnidaria</taxon>
        <taxon>Anthozoa</taxon>
        <taxon>Hexacorallia</taxon>
        <taxon>Scleractinia</taxon>
        <taxon>Caryophylliina</taxon>
        <taxon>Caryophylliidae</taxon>
        <taxon>Desmophyllum</taxon>
    </lineage>
</organism>
<evidence type="ECO:0000256" key="8">
    <source>
        <dbReference type="ARBA" id="ARBA00022786"/>
    </source>
</evidence>
<comment type="subcellular location">
    <subcellularLocation>
        <location evidence="2">Nucleus</location>
    </subcellularLocation>
</comment>
<dbReference type="EC" id="2.3.2.27" evidence="3"/>
<dbReference type="SMART" id="SM00184">
    <property type="entry name" value="RING"/>
    <property type="match status" value="1"/>
</dbReference>
<evidence type="ECO:0000256" key="1">
    <source>
        <dbReference type="ARBA" id="ARBA00000900"/>
    </source>
</evidence>
<dbReference type="GO" id="GO:0005634">
    <property type="term" value="C:nucleus"/>
    <property type="evidence" value="ECO:0007669"/>
    <property type="project" value="UniProtKB-SubCell"/>
</dbReference>
<dbReference type="OrthoDB" id="5970397at2759"/>
<dbReference type="GO" id="GO:0061630">
    <property type="term" value="F:ubiquitin protein ligase activity"/>
    <property type="evidence" value="ECO:0007669"/>
    <property type="project" value="UniProtKB-EC"/>
</dbReference>
<keyword evidence="9" id="KW-0862">Zinc</keyword>
<feature type="region of interest" description="Disordered" evidence="12">
    <location>
        <begin position="119"/>
        <end position="174"/>
    </location>
</feature>
<evidence type="ECO:0000256" key="6">
    <source>
        <dbReference type="ARBA" id="ARBA00022763"/>
    </source>
</evidence>
<dbReference type="InterPro" id="IPR001841">
    <property type="entry name" value="Znf_RING"/>
</dbReference>
<dbReference type="SUPFAM" id="SSF57850">
    <property type="entry name" value="RING/U-box"/>
    <property type="match status" value="1"/>
</dbReference>
<evidence type="ECO:0000256" key="2">
    <source>
        <dbReference type="ARBA" id="ARBA00004123"/>
    </source>
</evidence>
<dbReference type="GO" id="GO:0008270">
    <property type="term" value="F:zinc ion binding"/>
    <property type="evidence" value="ECO:0007669"/>
    <property type="project" value="UniProtKB-KW"/>
</dbReference>
<reference evidence="14" key="1">
    <citation type="submission" date="2023-01" db="EMBL/GenBank/DDBJ databases">
        <title>Genome assembly of the deep-sea coral Lophelia pertusa.</title>
        <authorList>
            <person name="Herrera S."/>
            <person name="Cordes E."/>
        </authorList>
    </citation>
    <scope>NUCLEOTIDE SEQUENCE</scope>
    <source>
        <strain evidence="14">USNM1676648</strain>
        <tissue evidence="14">Polyp</tissue>
    </source>
</reference>
<evidence type="ECO:0000313" key="14">
    <source>
        <dbReference type="EMBL" id="KAJ7330674.1"/>
    </source>
</evidence>
<comment type="catalytic activity">
    <reaction evidence="1">
        <text>S-ubiquitinyl-[E2 ubiquitin-conjugating enzyme]-L-cysteine + [acceptor protein]-L-lysine = [E2 ubiquitin-conjugating enzyme]-L-cysteine + N(6)-ubiquitinyl-[acceptor protein]-L-lysine.</text>
        <dbReference type="EC" id="2.3.2.27"/>
    </reaction>
</comment>
<feature type="compositionally biased region" description="Polar residues" evidence="12">
    <location>
        <begin position="211"/>
        <end position="224"/>
    </location>
</feature>
<keyword evidence="6" id="KW-0227">DNA damage</keyword>
<comment type="caution">
    <text evidence="14">The sequence shown here is derived from an EMBL/GenBank/DDBJ whole genome shotgun (WGS) entry which is preliminary data.</text>
</comment>
<proteinExistence type="predicted"/>
<feature type="region of interest" description="Disordered" evidence="12">
    <location>
        <begin position="255"/>
        <end position="293"/>
    </location>
</feature>
<evidence type="ECO:0000256" key="12">
    <source>
        <dbReference type="SAM" id="MobiDB-lite"/>
    </source>
</evidence>
<keyword evidence="8" id="KW-0833">Ubl conjugation pathway</keyword>
<dbReference type="InterPro" id="IPR013083">
    <property type="entry name" value="Znf_RING/FYVE/PHD"/>
</dbReference>
<feature type="region of interest" description="Disordered" evidence="12">
    <location>
        <begin position="198"/>
        <end position="237"/>
    </location>
</feature>
<sequence>MAADNENDESTLNKVVSPKMLKTDRFNDGNRISTSFSDFICPICLQILIEPVVMPCEHELCGPCFKQNVEEANFLCPLCRMRISSWARRNSRNGTLVNSKRWEQIQKLFPEKCQKRLRGEDDEDLFDTPPPKRTISQDGELRKEYEEEMRKLQQAREQEMRASEEAVHQLQEEEQRLARSLEHQALQDEELAKRMVAEEKEKNSQEKERLSQPSTTGTPSSNKSAKGKKIKTQDTQVSCGHSTLDRWFIPTKQSSCSGLQKNRNNHKNITQSHLTTTDTEQRQDLNIPSSSTSSDICNLNISQLMDERTEQEEKDFQFALKLQKEFDLVNKKAAKVDRMKGAVDAYLLRTVSDSENVESCSDS</sequence>
<protein>
    <recommendedName>
        <fullName evidence="3">RING-type E3 ubiquitin transferase</fullName>
        <ecNumber evidence="3">2.3.2.27</ecNumber>
    </recommendedName>
</protein>
<dbReference type="GO" id="GO:0031491">
    <property type="term" value="F:nucleosome binding"/>
    <property type="evidence" value="ECO:0007669"/>
    <property type="project" value="TreeGrafter"/>
</dbReference>
<evidence type="ECO:0000256" key="4">
    <source>
        <dbReference type="ARBA" id="ARBA00022679"/>
    </source>
</evidence>
<dbReference type="PROSITE" id="PS50089">
    <property type="entry name" value="ZF_RING_2"/>
    <property type="match status" value="1"/>
</dbReference>
<dbReference type="GO" id="GO:0035861">
    <property type="term" value="C:site of double-strand break"/>
    <property type="evidence" value="ECO:0007669"/>
    <property type="project" value="TreeGrafter"/>
</dbReference>